<dbReference type="Pfam" id="PF24245">
    <property type="entry name" value="INO80F"/>
    <property type="match status" value="1"/>
</dbReference>
<feature type="region of interest" description="Disordered" evidence="6">
    <location>
        <begin position="273"/>
        <end position="309"/>
    </location>
</feature>
<dbReference type="AlphaFoldDB" id="A0A3N4KTU0"/>
<evidence type="ECO:0000256" key="2">
    <source>
        <dbReference type="ARBA" id="ARBA00023125"/>
    </source>
</evidence>
<feature type="compositionally biased region" description="Basic and acidic residues" evidence="6">
    <location>
        <begin position="71"/>
        <end position="81"/>
    </location>
</feature>
<dbReference type="Proteomes" id="UP000277580">
    <property type="component" value="Unassembled WGS sequence"/>
</dbReference>
<evidence type="ECO:0000256" key="3">
    <source>
        <dbReference type="ARBA" id="ARBA00023242"/>
    </source>
</evidence>
<evidence type="ECO:0000256" key="4">
    <source>
        <dbReference type="PROSITE-ProRule" id="PRU00267"/>
    </source>
</evidence>
<feature type="compositionally biased region" description="Polar residues" evidence="6">
    <location>
        <begin position="133"/>
        <end position="143"/>
    </location>
</feature>
<dbReference type="SUPFAM" id="SSF47095">
    <property type="entry name" value="HMG-box"/>
    <property type="match status" value="1"/>
</dbReference>
<dbReference type="InterPro" id="IPR056513">
    <property type="entry name" value="INO80F"/>
</dbReference>
<dbReference type="OrthoDB" id="10070927at2759"/>
<dbReference type="FunCoup" id="A0A3N4KTU0">
    <property type="interactions" value="130"/>
</dbReference>
<feature type="domain" description="HMG box" evidence="7">
    <location>
        <begin position="174"/>
        <end position="242"/>
    </location>
</feature>
<comment type="subcellular location">
    <subcellularLocation>
        <location evidence="1">Nucleus</location>
    </subcellularLocation>
</comment>
<keyword evidence="5" id="KW-0175">Coiled coil</keyword>
<keyword evidence="3 4" id="KW-0539">Nucleus</keyword>
<dbReference type="CDD" id="cd22016">
    <property type="entry name" value="HMG-box_NHP10-like"/>
    <property type="match status" value="1"/>
</dbReference>
<organism evidence="8 9">
    <name type="scientific">Morchella conica CCBAS932</name>
    <dbReference type="NCBI Taxonomy" id="1392247"/>
    <lineage>
        <taxon>Eukaryota</taxon>
        <taxon>Fungi</taxon>
        <taxon>Dikarya</taxon>
        <taxon>Ascomycota</taxon>
        <taxon>Pezizomycotina</taxon>
        <taxon>Pezizomycetes</taxon>
        <taxon>Pezizales</taxon>
        <taxon>Morchellaceae</taxon>
        <taxon>Morchella</taxon>
    </lineage>
</organism>
<sequence length="309" mass="34114">MPKEHKPKSPVGPTPTLPNSVEQSYRQKCIELKKRINEIESSNDILVVRIQRARRGIQRMRLERAFLLQQLEHRTDPRVEDSDGSPSPPPTPKEKPLRIKRARKDPPPLDSPMRQVSPSPGPSRDDGEGYNFVISTTFNQTHPGETDSPGPGTMTTLPVAVPKTGKGSRSKGGPKRPPNAYMIFCEKERDAVRERESKKEGFDMHKALAQAWRDLKADGQKPYFNEYEKNREKYLEKVNDLKSDAERATMSGNGGAGKRALRALSAASSIVPASNYDAPLSPAPGSTNDEQDEPPQQPGGGGGFTAVNR</sequence>
<evidence type="ECO:0000256" key="6">
    <source>
        <dbReference type="SAM" id="MobiDB-lite"/>
    </source>
</evidence>
<protein>
    <recommendedName>
        <fullName evidence="7">HMG box domain-containing protein</fullName>
    </recommendedName>
</protein>
<evidence type="ECO:0000313" key="8">
    <source>
        <dbReference type="EMBL" id="RPB13946.1"/>
    </source>
</evidence>
<evidence type="ECO:0000256" key="5">
    <source>
        <dbReference type="SAM" id="Coils"/>
    </source>
</evidence>
<feature type="DNA-binding region" description="HMG box" evidence="4">
    <location>
        <begin position="174"/>
        <end position="242"/>
    </location>
</feature>
<keyword evidence="2 4" id="KW-0238">DNA-binding</keyword>
<name>A0A3N4KTU0_9PEZI</name>
<dbReference type="PANTHER" id="PTHR48112">
    <property type="entry name" value="HIGH MOBILITY GROUP PROTEIN DSP1"/>
    <property type="match status" value="1"/>
</dbReference>
<dbReference type="Pfam" id="PF00505">
    <property type="entry name" value="HMG_box"/>
    <property type="match status" value="1"/>
</dbReference>
<dbReference type="SMART" id="SM00398">
    <property type="entry name" value="HMG"/>
    <property type="match status" value="1"/>
</dbReference>
<reference evidence="8 9" key="1">
    <citation type="journal article" date="2018" name="Nat. Ecol. Evol.">
        <title>Pezizomycetes genomes reveal the molecular basis of ectomycorrhizal truffle lifestyle.</title>
        <authorList>
            <person name="Murat C."/>
            <person name="Payen T."/>
            <person name="Noel B."/>
            <person name="Kuo A."/>
            <person name="Morin E."/>
            <person name="Chen J."/>
            <person name="Kohler A."/>
            <person name="Krizsan K."/>
            <person name="Balestrini R."/>
            <person name="Da Silva C."/>
            <person name="Montanini B."/>
            <person name="Hainaut M."/>
            <person name="Levati E."/>
            <person name="Barry K.W."/>
            <person name="Belfiori B."/>
            <person name="Cichocki N."/>
            <person name="Clum A."/>
            <person name="Dockter R.B."/>
            <person name="Fauchery L."/>
            <person name="Guy J."/>
            <person name="Iotti M."/>
            <person name="Le Tacon F."/>
            <person name="Lindquist E.A."/>
            <person name="Lipzen A."/>
            <person name="Malagnac F."/>
            <person name="Mello A."/>
            <person name="Molinier V."/>
            <person name="Miyauchi S."/>
            <person name="Poulain J."/>
            <person name="Riccioni C."/>
            <person name="Rubini A."/>
            <person name="Sitrit Y."/>
            <person name="Splivallo R."/>
            <person name="Traeger S."/>
            <person name="Wang M."/>
            <person name="Zifcakova L."/>
            <person name="Wipf D."/>
            <person name="Zambonelli A."/>
            <person name="Paolocci F."/>
            <person name="Nowrousian M."/>
            <person name="Ottonello S."/>
            <person name="Baldrian P."/>
            <person name="Spatafora J.W."/>
            <person name="Henrissat B."/>
            <person name="Nagy L.G."/>
            <person name="Aury J.M."/>
            <person name="Wincker P."/>
            <person name="Grigoriev I.V."/>
            <person name="Bonfante P."/>
            <person name="Martin F.M."/>
        </authorList>
    </citation>
    <scope>NUCLEOTIDE SEQUENCE [LARGE SCALE GENOMIC DNA]</scope>
    <source>
        <strain evidence="8 9">CCBAS932</strain>
    </source>
</reference>
<dbReference type="PANTHER" id="PTHR48112:SF22">
    <property type="entry name" value="MITOCHONDRIAL TRANSCRIPTION FACTOR A, ISOFORM B"/>
    <property type="match status" value="1"/>
</dbReference>
<dbReference type="PROSITE" id="PS50118">
    <property type="entry name" value="HMG_BOX_2"/>
    <property type="match status" value="1"/>
</dbReference>
<keyword evidence="9" id="KW-1185">Reference proteome</keyword>
<accession>A0A3N4KTU0</accession>
<feature type="compositionally biased region" description="Gly residues" evidence="6">
    <location>
        <begin position="298"/>
        <end position="309"/>
    </location>
</feature>
<dbReference type="InterPro" id="IPR009071">
    <property type="entry name" value="HMG_box_dom"/>
</dbReference>
<proteinExistence type="predicted"/>
<dbReference type="EMBL" id="ML119120">
    <property type="protein sequence ID" value="RPB13946.1"/>
    <property type="molecule type" value="Genomic_DNA"/>
</dbReference>
<dbReference type="GO" id="GO:0003677">
    <property type="term" value="F:DNA binding"/>
    <property type="evidence" value="ECO:0007669"/>
    <property type="project" value="UniProtKB-UniRule"/>
</dbReference>
<gene>
    <name evidence="8" type="ORF">P167DRAFT_520868</name>
</gene>
<dbReference type="Gene3D" id="1.10.30.10">
    <property type="entry name" value="High mobility group box domain"/>
    <property type="match status" value="1"/>
</dbReference>
<dbReference type="InterPro" id="IPR036910">
    <property type="entry name" value="HMG_box_dom_sf"/>
</dbReference>
<dbReference type="GO" id="GO:0005634">
    <property type="term" value="C:nucleus"/>
    <property type="evidence" value="ECO:0007669"/>
    <property type="project" value="UniProtKB-SubCell"/>
</dbReference>
<dbReference type="STRING" id="1392247.A0A3N4KTU0"/>
<dbReference type="InParanoid" id="A0A3N4KTU0"/>
<dbReference type="InterPro" id="IPR050342">
    <property type="entry name" value="HMGB"/>
</dbReference>
<feature type="region of interest" description="Disordered" evidence="6">
    <location>
        <begin position="71"/>
        <end position="180"/>
    </location>
</feature>
<evidence type="ECO:0000256" key="1">
    <source>
        <dbReference type="ARBA" id="ARBA00004123"/>
    </source>
</evidence>
<evidence type="ECO:0000313" key="9">
    <source>
        <dbReference type="Proteomes" id="UP000277580"/>
    </source>
</evidence>
<feature type="region of interest" description="Disordered" evidence="6">
    <location>
        <begin position="1"/>
        <end position="23"/>
    </location>
</feature>
<evidence type="ECO:0000259" key="7">
    <source>
        <dbReference type="PROSITE" id="PS50118"/>
    </source>
</evidence>
<feature type="coiled-coil region" evidence="5">
    <location>
        <begin position="224"/>
        <end position="251"/>
    </location>
</feature>